<evidence type="ECO:0000256" key="3">
    <source>
        <dbReference type="ARBA" id="ARBA00022989"/>
    </source>
</evidence>
<dbReference type="OMA" id="ACWSMFA"/>
<sequence length="441" mass="48623">MGSGLWERENYGVRAEWACWSMFGMAAIIVGLRVFCRAVYRRRATGNGLGLDDYITLFCMVVFLVTCIFVTISSHHGLGRHIASLSTEQIKQSLKWSLITNAVLVWTFSLPKFAIISTLQRILCPGIKTTILFWTLALSCQACILATSVWWFKQCDPVERNWDLSIEGKCADISILKNLGYFTSAYSSFLDLFFAIYPAPFIMRLNMPLKTRLAFASAMGLSVLGCFVSLYKLIILRQVFEIMETDPTYPVPYLGILGFAEGFILIVCASIPTLGPLYRLARGRPPNGENNFPAFADASHQLPESSNNLQHHHRDRNAHHHHGLPFISATTSNLFRSKSFKSFTFSGNDDSSPTGDDGTGKPSSSAESLHLRPSFDAIPLVTTVGKASDSFVDPLAGRRGVHLTTEVSVVSTPTEETPGLPAGYHHPSPGRRRGNTTGSMA</sequence>
<dbReference type="GeneID" id="18256548"/>
<dbReference type="RefSeq" id="XP_006692970.1">
    <property type="nucleotide sequence ID" value="XM_006692907.1"/>
</dbReference>
<gene>
    <name evidence="9" type="ORF">CTHT_0025100</name>
</gene>
<feature type="transmembrane region" description="Helical" evidence="7">
    <location>
        <begin position="98"/>
        <end position="119"/>
    </location>
</feature>
<dbReference type="Proteomes" id="UP000008066">
    <property type="component" value="Unassembled WGS sequence"/>
</dbReference>
<evidence type="ECO:0000256" key="5">
    <source>
        <dbReference type="ARBA" id="ARBA00038359"/>
    </source>
</evidence>
<dbReference type="PANTHER" id="PTHR33048">
    <property type="entry name" value="PTH11-LIKE INTEGRAL MEMBRANE PROTEIN (AFU_ORTHOLOGUE AFUA_5G11245)"/>
    <property type="match status" value="1"/>
</dbReference>
<comment type="subcellular location">
    <subcellularLocation>
        <location evidence="1">Membrane</location>
        <topology evidence="1">Multi-pass membrane protein</topology>
    </subcellularLocation>
</comment>
<dbReference type="HOGENOM" id="CLU_028200_3_7_1"/>
<evidence type="ECO:0000256" key="1">
    <source>
        <dbReference type="ARBA" id="ARBA00004141"/>
    </source>
</evidence>
<dbReference type="InterPro" id="IPR049326">
    <property type="entry name" value="Rhodopsin_dom_fungi"/>
</dbReference>
<accession>G0S5Q5</accession>
<organism evidence="10">
    <name type="scientific">Chaetomium thermophilum (strain DSM 1495 / CBS 144.50 / IMI 039719)</name>
    <name type="common">Thermochaetoides thermophila</name>
    <dbReference type="NCBI Taxonomy" id="759272"/>
    <lineage>
        <taxon>Eukaryota</taxon>
        <taxon>Fungi</taxon>
        <taxon>Dikarya</taxon>
        <taxon>Ascomycota</taxon>
        <taxon>Pezizomycotina</taxon>
        <taxon>Sordariomycetes</taxon>
        <taxon>Sordariomycetidae</taxon>
        <taxon>Sordariales</taxon>
        <taxon>Chaetomiaceae</taxon>
        <taxon>Thermochaetoides</taxon>
    </lineage>
</organism>
<keyword evidence="10" id="KW-1185">Reference proteome</keyword>
<feature type="transmembrane region" description="Helical" evidence="7">
    <location>
        <begin position="213"/>
        <end position="234"/>
    </location>
</feature>
<feature type="transmembrane region" description="Helical" evidence="7">
    <location>
        <begin position="131"/>
        <end position="152"/>
    </location>
</feature>
<keyword evidence="4 7" id="KW-0472">Membrane</keyword>
<dbReference type="OrthoDB" id="5429740at2759"/>
<feature type="transmembrane region" description="Helical" evidence="7">
    <location>
        <begin position="15"/>
        <end position="36"/>
    </location>
</feature>
<keyword evidence="3 7" id="KW-1133">Transmembrane helix</keyword>
<name>G0S5Q5_CHATD</name>
<reference evidence="9 10" key="1">
    <citation type="journal article" date="2011" name="Cell">
        <title>Insight into structure and assembly of the nuclear pore complex by utilizing the genome of a eukaryotic thermophile.</title>
        <authorList>
            <person name="Amlacher S."/>
            <person name="Sarges P."/>
            <person name="Flemming D."/>
            <person name="van Noort V."/>
            <person name="Kunze R."/>
            <person name="Devos D.P."/>
            <person name="Arumugam M."/>
            <person name="Bork P."/>
            <person name="Hurt E."/>
        </authorList>
    </citation>
    <scope>NUCLEOTIDE SEQUENCE [LARGE SCALE GENOMIC DNA]</scope>
    <source>
        <strain evidence="10">DSM 1495 / CBS 144.50 / IMI 039719</strain>
    </source>
</reference>
<evidence type="ECO:0000313" key="9">
    <source>
        <dbReference type="EMBL" id="EGS20674.1"/>
    </source>
</evidence>
<evidence type="ECO:0000313" key="10">
    <source>
        <dbReference type="Proteomes" id="UP000008066"/>
    </source>
</evidence>
<evidence type="ECO:0000256" key="2">
    <source>
        <dbReference type="ARBA" id="ARBA00022692"/>
    </source>
</evidence>
<dbReference type="eggNOG" id="ENOG502T6VH">
    <property type="taxonomic scope" value="Eukaryota"/>
</dbReference>
<keyword evidence="2 7" id="KW-0812">Transmembrane</keyword>
<evidence type="ECO:0000256" key="4">
    <source>
        <dbReference type="ARBA" id="ARBA00023136"/>
    </source>
</evidence>
<protein>
    <recommendedName>
        <fullName evidence="8">Rhodopsin domain-containing protein</fullName>
    </recommendedName>
</protein>
<feature type="compositionally biased region" description="Low complexity" evidence="6">
    <location>
        <begin position="406"/>
        <end position="418"/>
    </location>
</feature>
<dbReference type="EMBL" id="GL988041">
    <property type="protein sequence ID" value="EGS20674.1"/>
    <property type="molecule type" value="Genomic_DNA"/>
</dbReference>
<feature type="region of interest" description="Disordered" evidence="6">
    <location>
        <begin position="406"/>
        <end position="441"/>
    </location>
</feature>
<evidence type="ECO:0000256" key="7">
    <source>
        <dbReference type="SAM" id="Phobius"/>
    </source>
</evidence>
<dbReference type="InterPro" id="IPR052337">
    <property type="entry name" value="SAT4-like"/>
</dbReference>
<feature type="transmembrane region" description="Helical" evidence="7">
    <location>
        <begin position="181"/>
        <end position="201"/>
    </location>
</feature>
<feature type="transmembrane region" description="Helical" evidence="7">
    <location>
        <begin position="254"/>
        <end position="274"/>
    </location>
</feature>
<proteinExistence type="inferred from homology"/>
<dbReference type="PANTHER" id="PTHR33048:SF155">
    <property type="entry name" value="INTEGRAL MEMBRANE PROTEIN"/>
    <property type="match status" value="1"/>
</dbReference>
<dbReference type="KEGG" id="cthr:CTHT_0025100"/>
<feature type="compositionally biased region" description="Low complexity" evidence="6">
    <location>
        <begin position="345"/>
        <end position="356"/>
    </location>
</feature>
<dbReference type="Pfam" id="PF20684">
    <property type="entry name" value="Fung_rhodopsin"/>
    <property type="match status" value="1"/>
</dbReference>
<feature type="transmembrane region" description="Helical" evidence="7">
    <location>
        <begin position="57"/>
        <end position="78"/>
    </location>
</feature>
<evidence type="ECO:0000259" key="8">
    <source>
        <dbReference type="Pfam" id="PF20684"/>
    </source>
</evidence>
<feature type="domain" description="Rhodopsin" evidence="8">
    <location>
        <begin position="39"/>
        <end position="279"/>
    </location>
</feature>
<comment type="similarity">
    <text evidence="5">Belongs to the SAT4 family.</text>
</comment>
<dbReference type="AlphaFoldDB" id="G0S5Q5"/>
<dbReference type="GO" id="GO:0016020">
    <property type="term" value="C:membrane"/>
    <property type="evidence" value="ECO:0007669"/>
    <property type="project" value="UniProtKB-SubCell"/>
</dbReference>
<evidence type="ECO:0000256" key="6">
    <source>
        <dbReference type="SAM" id="MobiDB-lite"/>
    </source>
</evidence>
<feature type="region of interest" description="Disordered" evidence="6">
    <location>
        <begin position="345"/>
        <end position="370"/>
    </location>
</feature>